<feature type="transmembrane region" description="Helical" evidence="1">
    <location>
        <begin position="36"/>
        <end position="59"/>
    </location>
</feature>
<feature type="transmembrane region" description="Helical" evidence="1">
    <location>
        <begin position="244"/>
        <end position="269"/>
    </location>
</feature>
<feature type="transmembrane region" description="Helical" evidence="1">
    <location>
        <begin position="201"/>
        <end position="223"/>
    </location>
</feature>
<protein>
    <recommendedName>
        <fullName evidence="4">LigA protein</fullName>
    </recommendedName>
</protein>
<evidence type="ECO:0000313" key="3">
    <source>
        <dbReference type="Proteomes" id="UP000316612"/>
    </source>
</evidence>
<keyword evidence="3" id="KW-1185">Reference proteome</keyword>
<evidence type="ECO:0000313" key="2">
    <source>
        <dbReference type="EMBL" id="GED05275.1"/>
    </source>
</evidence>
<dbReference type="Proteomes" id="UP000316612">
    <property type="component" value="Unassembled WGS sequence"/>
</dbReference>
<keyword evidence="1" id="KW-0812">Transmembrane</keyword>
<dbReference type="AlphaFoldDB" id="A0A4Y4DNN8"/>
<name>A0A4Y4DNN8_GLUUR</name>
<comment type="caution">
    <text evidence="2">The sequence shown here is derived from an EMBL/GenBank/DDBJ whole genome shotgun (WGS) entry which is preliminary data.</text>
</comment>
<feature type="transmembrane region" description="Helical" evidence="1">
    <location>
        <begin position="160"/>
        <end position="181"/>
    </location>
</feature>
<sequence>MAVLTAIGVLPYFLLKLAWIFGSQWGIESPSKLDGTVVLMGNIITASLDVLLVAIVVALGRRAALKIPWWLILIPAWFAAGLLLPFIFTGPVIAAMVASGSGSSDGSLSDWVGPLVYLSFGIQAIGVVLVLGWYLRRRWGRALESHSSQGLVRVRTKGQWAVFSAAGVVAAALVFLGLRWIVRAATALQAQSADLRGGILWLSDVANAGFAACAVIGLLVLVARRLGNQDGPGDHDSSHRWWPILLLSGGGAAIAGSALYALVLMSLGAGTAPGQQDFWELSLSLVLGLLCGLGALAVIVEAQKQAAAIGPTDLRPAGFDRH</sequence>
<reference evidence="2 3" key="1">
    <citation type="submission" date="2019-06" db="EMBL/GenBank/DDBJ databases">
        <title>Whole genome shotgun sequence of Glutamicibacter uratoxydans NBRC 15515.</title>
        <authorList>
            <person name="Hosoyama A."/>
            <person name="Uohara A."/>
            <person name="Ohji S."/>
            <person name="Ichikawa N."/>
        </authorList>
    </citation>
    <scope>NUCLEOTIDE SEQUENCE [LARGE SCALE GENOMIC DNA]</scope>
    <source>
        <strain evidence="2 3">NBRC 15515</strain>
    </source>
</reference>
<organism evidence="2 3">
    <name type="scientific">Glutamicibacter uratoxydans</name>
    <name type="common">Arthrobacter uratoxydans</name>
    <dbReference type="NCBI Taxonomy" id="43667"/>
    <lineage>
        <taxon>Bacteria</taxon>
        <taxon>Bacillati</taxon>
        <taxon>Actinomycetota</taxon>
        <taxon>Actinomycetes</taxon>
        <taxon>Micrococcales</taxon>
        <taxon>Micrococcaceae</taxon>
        <taxon>Glutamicibacter</taxon>
    </lineage>
</organism>
<dbReference type="EMBL" id="BJNY01000004">
    <property type="protein sequence ID" value="GED05275.1"/>
    <property type="molecule type" value="Genomic_DNA"/>
</dbReference>
<evidence type="ECO:0008006" key="4">
    <source>
        <dbReference type="Google" id="ProtNLM"/>
    </source>
</evidence>
<feature type="transmembrane region" description="Helical" evidence="1">
    <location>
        <begin position="71"/>
        <end position="95"/>
    </location>
</feature>
<feature type="transmembrane region" description="Helical" evidence="1">
    <location>
        <begin position="281"/>
        <end position="300"/>
    </location>
</feature>
<feature type="transmembrane region" description="Helical" evidence="1">
    <location>
        <begin position="115"/>
        <end position="135"/>
    </location>
</feature>
<proteinExistence type="predicted"/>
<gene>
    <name evidence="2" type="ORF">AUR04nite_08070</name>
</gene>
<evidence type="ECO:0000256" key="1">
    <source>
        <dbReference type="SAM" id="Phobius"/>
    </source>
</evidence>
<accession>A0A4Y4DNN8</accession>
<keyword evidence="1" id="KW-0472">Membrane</keyword>
<keyword evidence="1" id="KW-1133">Transmembrane helix</keyword>